<keyword evidence="4" id="KW-0464">Manganese</keyword>
<reference evidence="8" key="1">
    <citation type="submission" date="2023-10" db="EMBL/GenBank/DDBJ databases">
        <authorList>
            <person name="Chen Y."/>
            <person name="Shah S."/>
            <person name="Dougan E. K."/>
            <person name="Thang M."/>
            <person name="Chan C."/>
        </authorList>
    </citation>
    <scope>NUCLEOTIDE SEQUENCE [LARGE SCALE GENOMIC DNA]</scope>
</reference>
<dbReference type="PANTHER" id="PTHR45619">
    <property type="entry name" value="SERINE/THREONINE-PROTEIN PHOSPHATASE PP2A-RELATED"/>
    <property type="match status" value="1"/>
</dbReference>
<dbReference type="InterPro" id="IPR047129">
    <property type="entry name" value="PPA2-like"/>
</dbReference>
<dbReference type="Gene3D" id="3.90.550.10">
    <property type="entry name" value="Spore Coat Polysaccharide Biosynthesis Protein SpsA, Chain A"/>
    <property type="match status" value="1"/>
</dbReference>
<dbReference type="Pfam" id="PF01501">
    <property type="entry name" value="Glyco_transf_8"/>
    <property type="match status" value="1"/>
</dbReference>
<accession>A0ABN9Q2B8</accession>
<evidence type="ECO:0000256" key="3">
    <source>
        <dbReference type="ARBA" id="ARBA00022801"/>
    </source>
</evidence>
<dbReference type="InterPro" id="IPR029044">
    <property type="entry name" value="Nucleotide-diphossugar_trans"/>
</dbReference>
<evidence type="ECO:0000313" key="9">
    <source>
        <dbReference type="Proteomes" id="UP001189429"/>
    </source>
</evidence>
<comment type="similarity">
    <text evidence="1">Belongs to the peptidase M43B family.</text>
</comment>
<evidence type="ECO:0000256" key="4">
    <source>
        <dbReference type="ARBA" id="ARBA00023211"/>
    </source>
</evidence>
<protein>
    <recommendedName>
        <fullName evidence="5">Serine/threonine-protein phosphatase</fullName>
        <ecNumber evidence="5">3.1.3.16</ecNumber>
    </recommendedName>
</protein>
<dbReference type="EC" id="3.1.3.16" evidence="5"/>
<organism evidence="8 9">
    <name type="scientific">Prorocentrum cordatum</name>
    <dbReference type="NCBI Taxonomy" id="2364126"/>
    <lineage>
        <taxon>Eukaryota</taxon>
        <taxon>Sar</taxon>
        <taxon>Alveolata</taxon>
        <taxon>Dinophyceae</taxon>
        <taxon>Prorocentrales</taxon>
        <taxon>Prorocentraceae</taxon>
        <taxon>Prorocentrum</taxon>
    </lineage>
</organism>
<dbReference type="SUPFAM" id="SSF56300">
    <property type="entry name" value="Metallo-dependent phosphatases"/>
    <property type="match status" value="1"/>
</dbReference>
<dbReference type="InterPro" id="IPR029052">
    <property type="entry name" value="Metallo-depent_PP-like"/>
</dbReference>
<dbReference type="InterPro" id="IPR024079">
    <property type="entry name" value="MetalloPept_cat_dom_sf"/>
</dbReference>
<feature type="region of interest" description="Disordered" evidence="6">
    <location>
        <begin position="507"/>
        <end position="528"/>
    </location>
</feature>
<sequence>MLGVSLKRHMPDYPRIVLGVKGMTDANQAVLKEAGWHVVLVADWRFPDIECSAGNKSCIDYSFILQQQDSMERLNIFRLPIGRVLYMDADTYVASGELNSLLNGTDKDPVPEGNIGMVPNACNRLKMHGVTAPYSAGVMLFKPNLEKYQSMLVKVAGVMSGNVTGMSDEQIINDVWGKQATALDKKYNCMDPWDLQAADKCQKRCTEVVVSHFFGGPKPAIADERFLSFVRKPSGPFEQCSAMNHGSCNAWQNFYCDLVDNVGMLTRPLQTNIKRLGSCCHSPPLESDPADCHSVQEDCPETVSFNNIYKLNRSVNMEKQAPWFGNYTKVTTVVKGNSTFAPDPFFHGGRPIYAGPNGYHLFYALESKYWMVGKNVAAARARSGKELVGNWLPESYAYDYHMHTRCPEYTKNWKTVRAGFEYLSSKDSTILVTNPNAEVESWGSAALYKKHKKYEILERKHKRARMRRMAQMEEEGVRRQATDAAENLGDEVVDTVAMQTSLHLAATTGHDEADTSVKPTNEAQHDRPEKRIAYQTHRDVEDADELEAHKQIYHRAGQVLGESQHMRHSKHILQFVMSHPHGPVLPHGGCLYLPNDKVWASFYQHMEHPVPTLFGEMIANSYYPGCNQTSVSGLRLPSSCGPGSMQGSTGCFSVARLGSAAGVEVYETSGHLGLPDKWPALLSLPCLSACPRVFGPPPDIAHTQPKHLRRSKEGGNWGSKCGRELPEVPQAHRLEIPTRYVVCQKSDADQTITEEHVREQNRWANEAFRGKSPWKEMSFDAAHPASVDMQISFKLVNISIVTDIACARQGFTNTQLMHKYNQHAEDFFTVVIITNDQSGVLGQTEFPHSLEEDDPENMVVVSSVGFRGDASRYNGDMMYDEGDTVVHEAGHGFGLYHTFEGSCMGQGDYVDDTQEESMPHYDCVSDRSCGGGMDPVHNFMDYSPDTCMVGFTEGQKRRAWCELENHRTGLYKQSLKDYVDRGYFSVECVSLLLSFKVRFRERITILRGNHESRQITQIYGFYDECARKYNSQGTTWKCFTDLFDYLPLTALVDNKIFAQHGGLSPQIDNLDDVRKIDRVQEVPHEGPMCDLLWSDPDDRLGWGTSPRGAGYTFGQDMSEKFNQCNSLTLIARAHQLIMEGYNWCHDKQVVTIFSAPNYCYRCGNQAAIMEINEKLGYAFVQFDPAPRRGEPSIGKLPAEYFL</sequence>
<comment type="similarity">
    <text evidence="5">Belongs to the PPP phosphatase family.</text>
</comment>
<dbReference type="InterPro" id="IPR008754">
    <property type="entry name" value="Peptidase_M43"/>
</dbReference>
<evidence type="ECO:0000256" key="2">
    <source>
        <dbReference type="ARBA" id="ARBA00022723"/>
    </source>
</evidence>
<keyword evidence="3 5" id="KW-0378">Hydrolase</keyword>
<dbReference type="Gene3D" id="3.60.21.10">
    <property type="match status" value="1"/>
</dbReference>
<comment type="caution">
    <text evidence="8">The sequence shown here is derived from an EMBL/GenBank/DDBJ whole genome shotgun (WGS) entry which is preliminary data.</text>
</comment>
<dbReference type="Pfam" id="PF05572">
    <property type="entry name" value="Peptidase_M43"/>
    <property type="match status" value="1"/>
</dbReference>
<gene>
    <name evidence="8" type="ORF">PCOR1329_LOCUS8148</name>
</gene>
<evidence type="ECO:0000313" key="8">
    <source>
        <dbReference type="EMBL" id="CAK0799808.1"/>
    </source>
</evidence>
<dbReference type="Pfam" id="PF00149">
    <property type="entry name" value="Metallophos"/>
    <property type="match status" value="1"/>
</dbReference>
<evidence type="ECO:0000259" key="7">
    <source>
        <dbReference type="PROSITE" id="PS00125"/>
    </source>
</evidence>
<dbReference type="InterPro" id="IPR006186">
    <property type="entry name" value="Ser/Thr-sp_prot-phosphatase"/>
</dbReference>
<proteinExistence type="inferred from homology"/>
<name>A0ABN9Q2B8_9DINO</name>
<feature type="domain" description="Serine/threonine specific protein phosphatases" evidence="7">
    <location>
        <begin position="1006"/>
        <end position="1011"/>
    </location>
</feature>
<dbReference type="InterPro" id="IPR004843">
    <property type="entry name" value="Calcineurin-like_PHP"/>
</dbReference>
<dbReference type="SMART" id="SM00156">
    <property type="entry name" value="PP2Ac"/>
    <property type="match status" value="1"/>
</dbReference>
<keyword evidence="9" id="KW-1185">Reference proteome</keyword>
<comment type="catalytic activity">
    <reaction evidence="5">
        <text>O-phospho-L-threonyl-[protein] + H2O = L-threonyl-[protein] + phosphate</text>
        <dbReference type="Rhea" id="RHEA:47004"/>
        <dbReference type="Rhea" id="RHEA-COMP:11060"/>
        <dbReference type="Rhea" id="RHEA-COMP:11605"/>
        <dbReference type="ChEBI" id="CHEBI:15377"/>
        <dbReference type="ChEBI" id="CHEBI:30013"/>
        <dbReference type="ChEBI" id="CHEBI:43474"/>
        <dbReference type="ChEBI" id="CHEBI:61977"/>
        <dbReference type="EC" id="3.1.3.16"/>
    </reaction>
</comment>
<evidence type="ECO:0000256" key="6">
    <source>
        <dbReference type="SAM" id="MobiDB-lite"/>
    </source>
</evidence>
<dbReference type="PROSITE" id="PS00125">
    <property type="entry name" value="SER_THR_PHOSPHATASE"/>
    <property type="match status" value="1"/>
</dbReference>
<keyword evidence="2" id="KW-0479">Metal-binding</keyword>
<dbReference type="PRINTS" id="PR00114">
    <property type="entry name" value="STPHPHTASE"/>
</dbReference>
<dbReference type="Gene3D" id="3.40.390.10">
    <property type="entry name" value="Collagenase (Catalytic Domain)"/>
    <property type="match status" value="1"/>
</dbReference>
<dbReference type="Proteomes" id="UP001189429">
    <property type="component" value="Unassembled WGS sequence"/>
</dbReference>
<dbReference type="SUPFAM" id="SSF53448">
    <property type="entry name" value="Nucleotide-diphospho-sugar transferases"/>
    <property type="match status" value="1"/>
</dbReference>
<dbReference type="EMBL" id="CAUYUJ010002225">
    <property type="protein sequence ID" value="CAK0799808.1"/>
    <property type="molecule type" value="Genomic_DNA"/>
</dbReference>
<dbReference type="InterPro" id="IPR002495">
    <property type="entry name" value="Glyco_trans_8"/>
</dbReference>
<evidence type="ECO:0000256" key="1">
    <source>
        <dbReference type="ARBA" id="ARBA00008721"/>
    </source>
</evidence>
<evidence type="ECO:0000256" key="5">
    <source>
        <dbReference type="RuleBase" id="RU004273"/>
    </source>
</evidence>
<dbReference type="SUPFAM" id="SSF55486">
    <property type="entry name" value="Metalloproteases ('zincins'), catalytic domain"/>
    <property type="match status" value="1"/>
</dbReference>